<evidence type="ECO:0000313" key="1">
    <source>
        <dbReference type="EMBL" id="RFU26716.1"/>
    </source>
</evidence>
<protein>
    <submittedName>
        <fullName evidence="1">Uncharacterized protein</fullName>
    </submittedName>
</protein>
<evidence type="ECO:0000313" key="2">
    <source>
        <dbReference type="Proteomes" id="UP000258309"/>
    </source>
</evidence>
<dbReference type="InterPro" id="IPR023214">
    <property type="entry name" value="HAD_sf"/>
</dbReference>
<feature type="non-terminal residue" evidence="1">
    <location>
        <position position="1"/>
    </location>
</feature>
<dbReference type="PANTHER" id="PTHR28181">
    <property type="entry name" value="UPF0655 PROTEIN YCR015C"/>
    <property type="match status" value="1"/>
</dbReference>
<dbReference type="NCBIfam" id="TIGR01488">
    <property type="entry name" value="HAD-SF-IB"/>
    <property type="match status" value="1"/>
</dbReference>
<dbReference type="InterPro" id="IPR050849">
    <property type="entry name" value="HAD-like_hydrolase_phosphatase"/>
</dbReference>
<keyword evidence="2" id="KW-1185">Reference proteome</keyword>
<proteinExistence type="predicted"/>
<dbReference type="Pfam" id="PF12710">
    <property type="entry name" value="HAD"/>
    <property type="match status" value="1"/>
</dbReference>
<dbReference type="EMBL" id="NCSJ02000246">
    <property type="protein sequence ID" value="RFU26716.1"/>
    <property type="molecule type" value="Genomic_DNA"/>
</dbReference>
<organism evidence="1 2">
    <name type="scientific">Scytalidium lignicola</name>
    <name type="common">Hyphomycete</name>
    <dbReference type="NCBI Taxonomy" id="5539"/>
    <lineage>
        <taxon>Eukaryota</taxon>
        <taxon>Fungi</taxon>
        <taxon>Dikarya</taxon>
        <taxon>Ascomycota</taxon>
        <taxon>Pezizomycotina</taxon>
        <taxon>Leotiomycetes</taxon>
        <taxon>Leotiomycetes incertae sedis</taxon>
        <taxon>Scytalidium</taxon>
    </lineage>
</organism>
<dbReference type="PANTHER" id="PTHR28181:SF1">
    <property type="entry name" value="COLD TOLERANCE PROTEIN 1"/>
    <property type="match status" value="1"/>
</dbReference>
<name>A0A3E2H004_SCYLI</name>
<dbReference type="AlphaFoldDB" id="A0A3E2H004"/>
<reference evidence="1 2" key="1">
    <citation type="submission" date="2018-05" db="EMBL/GenBank/DDBJ databases">
        <title>Draft genome sequence of Scytalidium lignicola DSM 105466, a ubiquitous saprotrophic fungus.</title>
        <authorList>
            <person name="Buettner E."/>
            <person name="Gebauer A.M."/>
            <person name="Hofrichter M."/>
            <person name="Liers C."/>
            <person name="Kellner H."/>
        </authorList>
    </citation>
    <scope>NUCLEOTIDE SEQUENCE [LARGE SCALE GENOMIC DNA]</scope>
    <source>
        <strain evidence="1 2">DSM 105466</strain>
    </source>
</reference>
<accession>A0A3E2H004</accession>
<dbReference type="STRING" id="5539.A0A3E2H004"/>
<sequence>MTTHEYNTNTNTNTNAKPNPHRLTVVFDFDGTITTKDTINVLFAFALARQKSTAGQDYTAAYNDILAKYSEDYTSHIQNYEPDAANRTDLKQEILFQRSLSDIEVRSFKRVSESGIFNGITREEWEEAGREAVRRREDVIIRPGFVELVRRMKKRDARCGIVSVNFSASFIRGVLSAALGKEDGGNIEILANCSGEDGRIKGPRIDEGKGHSSLVTTSGDKLSVMKKLLTEWKIRFDSNQNDTSVIYFGDSGTDIECLAEDGVIGVVISEDSESKLLKTMERIGVQVDSIKAYNGGEDRSREVFWARDFNDFIENPSFQIREYD</sequence>
<dbReference type="SUPFAM" id="SSF56784">
    <property type="entry name" value="HAD-like"/>
    <property type="match status" value="1"/>
</dbReference>
<dbReference type="InterPro" id="IPR036412">
    <property type="entry name" value="HAD-like_sf"/>
</dbReference>
<comment type="caution">
    <text evidence="1">The sequence shown here is derived from an EMBL/GenBank/DDBJ whole genome shotgun (WGS) entry which is preliminary data.</text>
</comment>
<dbReference type="Proteomes" id="UP000258309">
    <property type="component" value="Unassembled WGS sequence"/>
</dbReference>
<gene>
    <name evidence="1" type="ORF">B7463_g9624</name>
</gene>
<dbReference type="OrthoDB" id="10255128at2759"/>
<feature type="non-terminal residue" evidence="1">
    <location>
        <position position="324"/>
    </location>
</feature>
<dbReference type="Gene3D" id="3.40.50.1000">
    <property type="entry name" value="HAD superfamily/HAD-like"/>
    <property type="match status" value="1"/>
</dbReference>
<dbReference type="OMA" id="STTDMEC"/>